<evidence type="ECO:0000256" key="6">
    <source>
        <dbReference type="SAM" id="Phobius"/>
    </source>
</evidence>
<keyword evidence="3 6" id="KW-1133">Transmembrane helix</keyword>
<protein>
    <submittedName>
        <fullName evidence="9">Thioredoxin-domain-containing</fullName>
    </submittedName>
</protein>
<evidence type="ECO:0000256" key="7">
    <source>
        <dbReference type="SAM" id="SignalP"/>
    </source>
</evidence>
<dbReference type="OrthoDB" id="72053at2759"/>
<evidence type="ECO:0000256" key="2">
    <source>
        <dbReference type="ARBA" id="ARBA00022692"/>
    </source>
</evidence>
<dbReference type="InterPro" id="IPR013766">
    <property type="entry name" value="Thioredoxin_domain"/>
</dbReference>
<evidence type="ECO:0000313" key="9">
    <source>
        <dbReference type="EMBL" id="PAV20606.1"/>
    </source>
</evidence>
<evidence type="ECO:0000313" key="10">
    <source>
        <dbReference type="Proteomes" id="UP000217199"/>
    </source>
</evidence>
<dbReference type="STRING" id="2282107.A0A286ULW6"/>
<comment type="caution">
    <text evidence="9">The sequence shown here is derived from an EMBL/GenBank/DDBJ whole genome shotgun (WGS) entry which is preliminary data.</text>
</comment>
<name>A0A286ULW6_9AGAM</name>
<dbReference type="PANTHER" id="PTHR46426">
    <property type="entry name" value="PROTEIN DISULFIDE-ISOMERASE TMX3"/>
    <property type="match status" value="1"/>
</dbReference>
<gene>
    <name evidence="9" type="ORF">PNOK_0323300</name>
</gene>
<dbReference type="Gene3D" id="3.40.30.10">
    <property type="entry name" value="Glutaredoxin"/>
    <property type="match status" value="3"/>
</dbReference>
<feature type="signal peptide" evidence="7">
    <location>
        <begin position="1"/>
        <end position="30"/>
    </location>
</feature>
<dbReference type="Pfam" id="PF00085">
    <property type="entry name" value="Thioredoxin"/>
    <property type="match status" value="2"/>
</dbReference>
<keyword evidence="4 6" id="KW-0472">Membrane</keyword>
<evidence type="ECO:0000256" key="5">
    <source>
        <dbReference type="ARBA" id="ARBA00045246"/>
    </source>
</evidence>
<dbReference type="PROSITE" id="PS51352">
    <property type="entry name" value="THIOREDOXIN_2"/>
    <property type="match status" value="2"/>
</dbReference>
<feature type="chain" id="PRO_5013776665" evidence="7">
    <location>
        <begin position="31"/>
        <end position="589"/>
    </location>
</feature>
<dbReference type="InterPro" id="IPR017937">
    <property type="entry name" value="Thioredoxin_CS"/>
</dbReference>
<evidence type="ECO:0000256" key="1">
    <source>
        <dbReference type="ARBA" id="ARBA00004389"/>
    </source>
</evidence>
<dbReference type="GO" id="GO:0005789">
    <property type="term" value="C:endoplasmic reticulum membrane"/>
    <property type="evidence" value="ECO:0007669"/>
    <property type="project" value="UniProtKB-SubCell"/>
</dbReference>
<evidence type="ECO:0000259" key="8">
    <source>
        <dbReference type="PROSITE" id="PS51352"/>
    </source>
</evidence>
<comment type="subcellular location">
    <subcellularLocation>
        <location evidence="1">Endoplasmic reticulum membrane</location>
        <topology evidence="1">Single-pass membrane protein</topology>
    </subcellularLocation>
</comment>
<dbReference type="CDD" id="cd02961">
    <property type="entry name" value="PDI_a_family"/>
    <property type="match status" value="1"/>
</dbReference>
<dbReference type="InParanoid" id="A0A286ULW6"/>
<organism evidence="9 10">
    <name type="scientific">Pyrrhoderma noxium</name>
    <dbReference type="NCBI Taxonomy" id="2282107"/>
    <lineage>
        <taxon>Eukaryota</taxon>
        <taxon>Fungi</taxon>
        <taxon>Dikarya</taxon>
        <taxon>Basidiomycota</taxon>
        <taxon>Agaricomycotina</taxon>
        <taxon>Agaricomycetes</taxon>
        <taxon>Hymenochaetales</taxon>
        <taxon>Hymenochaetaceae</taxon>
        <taxon>Pyrrhoderma</taxon>
    </lineage>
</organism>
<dbReference type="EMBL" id="NBII01000003">
    <property type="protein sequence ID" value="PAV20606.1"/>
    <property type="molecule type" value="Genomic_DNA"/>
</dbReference>
<dbReference type="InterPro" id="IPR052250">
    <property type="entry name" value="PDI_TMX3"/>
</dbReference>
<dbReference type="InterPro" id="IPR036249">
    <property type="entry name" value="Thioredoxin-like_sf"/>
</dbReference>
<accession>A0A286ULW6</accession>
<feature type="domain" description="Thioredoxin" evidence="8">
    <location>
        <begin position="17"/>
        <end position="139"/>
    </location>
</feature>
<keyword evidence="2 6" id="KW-0812">Transmembrane</keyword>
<keyword evidence="7" id="KW-0732">Signal</keyword>
<feature type="transmembrane region" description="Helical" evidence="6">
    <location>
        <begin position="552"/>
        <end position="570"/>
    </location>
</feature>
<evidence type="ECO:0000256" key="3">
    <source>
        <dbReference type="ARBA" id="ARBA00022989"/>
    </source>
</evidence>
<sequence length="589" mass="66488">MNPFQFLSRIRIPSLFILLALAANASPVISIDLKVLTPDNFDSTVANGNWFIEHFSPYCHHCRAFAPTWEKLVKHFESDPASAVHLAQVNCASHGDLCNKHGVTGYPQMMMYKNGVSVSQFKGPREWSTIISFINEHAPNTHVEPTKEATHTQEKHVPQITLGPNSEGMVKALDESSFKSMINEGPTFVKFYAPWCGHCKKLAPTWTQIALHFRNKLNVAEVNCDVHKNLCKSQDIQGYPSLFFYSGSNDDVHKTEYAGGRKFDQIRQFAESAIAPSVLTLDSVSEYVNLVQKHSVLYLFLNSQEDSHSQNILNQVSRHLLGSPTVLSSRDHELRSKFQLPSEYAKTPVLLSIKDNVPYEYTSVFAFKSGHKDEETLSKDLLTWAMNNRIPSALQLDQESFQKVMNAPHHPLVVIAATVPSEEAHTIEIINESSRLWRQQVGSVSQSGNVIFTWMDLDKWANWLKSMYGIKDVSKTTVVITDHQNLLYYDTKGDGQGIGLDAKEITSTVNDILAGRLKYKNSENFVERTARRINNLLVLVEEKVVENPFRSVVFILIIFLLTILGIKRLLKEDSSINNVRPYKATGHLD</sequence>
<evidence type="ECO:0000256" key="4">
    <source>
        <dbReference type="ARBA" id="ARBA00023136"/>
    </source>
</evidence>
<dbReference type="FunCoup" id="A0A286ULW6">
    <property type="interactions" value="242"/>
</dbReference>
<dbReference type="PANTHER" id="PTHR46426:SF1">
    <property type="entry name" value="PROTEIN DISULFIDE-ISOMERASE TMX3"/>
    <property type="match status" value="1"/>
</dbReference>
<dbReference type="AlphaFoldDB" id="A0A286ULW6"/>
<comment type="function">
    <text evidence="5">Probable disulfide isomerase, which participates in the folding of proteins containing disulfide bonds. May act as a dithiol oxidase. Acts as a regulator of endoplasmic reticulum-mitochondria contact sites via its ability to regulate redox signals.</text>
</comment>
<proteinExistence type="predicted"/>
<dbReference type="PROSITE" id="PS00194">
    <property type="entry name" value="THIOREDOXIN_1"/>
    <property type="match status" value="1"/>
</dbReference>
<dbReference type="Proteomes" id="UP000217199">
    <property type="component" value="Unassembled WGS sequence"/>
</dbReference>
<feature type="domain" description="Thioredoxin" evidence="8">
    <location>
        <begin position="151"/>
        <end position="275"/>
    </location>
</feature>
<keyword evidence="10" id="KW-1185">Reference proteome</keyword>
<reference evidence="9 10" key="1">
    <citation type="journal article" date="2017" name="Mol. Ecol.">
        <title>Comparative and population genomic landscape of Phellinus noxius: A hypervariable fungus causing root rot in trees.</title>
        <authorList>
            <person name="Chung C.L."/>
            <person name="Lee T.J."/>
            <person name="Akiba M."/>
            <person name="Lee H.H."/>
            <person name="Kuo T.H."/>
            <person name="Liu D."/>
            <person name="Ke H.M."/>
            <person name="Yokoi T."/>
            <person name="Roa M.B."/>
            <person name="Lu M.J."/>
            <person name="Chang Y.Y."/>
            <person name="Ann P.J."/>
            <person name="Tsai J.N."/>
            <person name="Chen C.Y."/>
            <person name="Tzean S.S."/>
            <person name="Ota Y."/>
            <person name="Hattori T."/>
            <person name="Sahashi N."/>
            <person name="Liou R.F."/>
            <person name="Kikuchi T."/>
            <person name="Tsai I.J."/>
        </authorList>
    </citation>
    <scope>NUCLEOTIDE SEQUENCE [LARGE SCALE GENOMIC DNA]</scope>
    <source>
        <strain evidence="9 10">FFPRI411160</strain>
    </source>
</reference>
<dbReference type="SUPFAM" id="SSF52833">
    <property type="entry name" value="Thioredoxin-like"/>
    <property type="match status" value="2"/>
</dbReference>